<dbReference type="AlphaFoldDB" id="A0AAV7M3X4"/>
<keyword evidence="2" id="KW-1185">Reference proteome</keyword>
<evidence type="ECO:0000313" key="2">
    <source>
        <dbReference type="Proteomes" id="UP001066276"/>
    </source>
</evidence>
<gene>
    <name evidence="1" type="ORF">NDU88_003283</name>
</gene>
<evidence type="ECO:0000313" key="1">
    <source>
        <dbReference type="EMBL" id="KAJ1098167.1"/>
    </source>
</evidence>
<reference evidence="1" key="1">
    <citation type="journal article" date="2022" name="bioRxiv">
        <title>Sequencing and chromosome-scale assembly of the giantPleurodeles waltlgenome.</title>
        <authorList>
            <person name="Brown T."/>
            <person name="Elewa A."/>
            <person name="Iarovenko S."/>
            <person name="Subramanian E."/>
            <person name="Araus A.J."/>
            <person name="Petzold A."/>
            <person name="Susuki M."/>
            <person name="Suzuki K.-i.T."/>
            <person name="Hayashi T."/>
            <person name="Toyoda A."/>
            <person name="Oliveira C."/>
            <person name="Osipova E."/>
            <person name="Leigh N.D."/>
            <person name="Simon A."/>
            <person name="Yun M.H."/>
        </authorList>
    </citation>
    <scope>NUCLEOTIDE SEQUENCE</scope>
    <source>
        <strain evidence="1">20211129_DDA</strain>
        <tissue evidence="1">Liver</tissue>
    </source>
</reference>
<dbReference type="EMBL" id="JANPWB010000014">
    <property type="protein sequence ID" value="KAJ1098167.1"/>
    <property type="molecule type" value="Genomic_DNA"/>
</dbReference>
<dbReference type="Proteomes" id="UP001066276">
    <property type="component" value="Chromosome 10"/>
</dbReference>
<accession>A0AAV7M3X4</accession>
<name>A0AAV7M3X4_PLEWA</name>
<protein>
    <submittedName>
        <fullName evidence="1">Uncharacterized protein</fullName>
    </submittedName>
</protein>
<sequence>MELQETDSEDREDALTSNRPPCWVVRGRALQGRSARTQRVLKLQGSRKEAAGACNRTLGPPQGATIAAAAGKKRVGAGEVPVNAWKKRGAKGRAQMLQRCSKGGLRSLCCDLPHLLLCPLPPCCAICPPALMGNTQVPGKGARERAQRAQTLQQ</sequence>
<organism evidence="1 2">
    <name type="scientific">Pleurodeles waltl</name>
    <name type="common">Iberian ribbed newt</name>
    <dbReference type="NCBI Taxonomy" id="8319"/>
    <lineage>
        <taxon>Eukaryota</taxon>
        <taxon>Metazoa</taxon>
        <taxon>Chordata</taxon>
        <taxon>Craniata</taxon>
        <taxon>Vertebrata</taxon>
        <taxon>Euteleostomi</taxon>
        <taxon>Amphibia</taxon>
        <taxon>Batrachia</taxon>
        <taxon>Caudata</taxon>
        <taxon>Salamandroidea</taxon>
        <taxon>Salamandridae</taxon>
        <taxon>Pleurodelinae</taxon>
        <taxon>Pleurodeles</taxon>
    </lineage>
</organism>
<proteinExistence type="predicted"/>
<comment type="caution">
    <text evidence="1">The sequence shown here is derived from an EMBL/GenBank/DDBJ whole genome shotgun (WGS) entry which is preliminary data.</text>
</comment>